<proteinExistence type="predicted"/>
<organism evidence="1 2">
    <name type="scientific">Streptomyces spongiicola</name>
    <dbReference type="NCBI Taxonomy" id="1690221"/>
    <lineage>
        <taxon>Bacteria</taxon>
        <taxon>Bacillati</taxon>
        <taxon>Actinomycetota</taxon>
        <taxon>Actinomycetes</taxon>
        <taxon>Kitasatosporales</taxon>
        <taxon>Streptomycetaceae</taxon>
        <taxon>Streptomyces</taxon>
    </lineage>
</organism>
<reference evidence="1 2" key="1">
    <citation type="submission" date="2018-05" db="EMBL/GenBank/DDBJ databases">
        <title>Complete genome sequence of the Type Strain of Streptomyces spongiicola HNM0071, the producer of staurosporine.</title>
        <authorList>
            <person name="Zhou S."/>
            <person name="Huang X."/>
        </authorList>
    </citation>
    <scope>NUCLEOTIDE SEQUENCE [LARGE SCALE GENOMIC DNA]</scope>
    <source>
        <strain evidence="1 2">HNM0071</strain>
    </source>
</reference>
<gene>
    <name evidence="1" type="ORF">DDQ41_24920</name>
</gene>
<dbReference type="RefSeq" id="WP_109296477.1">
    <property type="nucleotide sequence ID" value="NZ_CP029254.1"/>
</dbReference>
<name>A0ABN5KPR5_9ACTN</name>
<sequence length="370" mass="40165">MGDAHIVLAYSRDAGIVAIAGGVQYPWAHTALEESGFHRGEAGVYRLPADDADASRATVAGLISCAERHRTSVSTSSRRFIGDAARDIARLLPGQWSATVEIYSHPLWQEDLVPWIWDSGELGRALQTERIPYAATLTDMVHGTTLLLTERPGCQLDYLVGAFAPKGLEEGYGDPHAPRSIVLPPFPGRAAQAVADRYLPSYEQAVHARRTAAISTVLQHIRSERDTWQAMAASAHYSDATPLSVNALGAAAEDFLDHAWRSFLTVVDHAPALLDRCRPARSPWPQDAAALSRLADAVADAEVLLEAAVHSGPLPPRERRARAWPAIETWLTDGEAFLRQARVSAPHRRPALAVSAPLRALPAARPAPRR</sequence>
<evidence type="ECO:0000313" key="1">
    <source>
        <dbReference type="EMBL" id="AWK11623.1"/>
    </source>
</evidence>
<accession>A0ABN5KPR5</accession>
<protein>
    <submittedName>
        <fullName evidence="1">Uncharacterized protein</fullName>
    </submittedName>
</protein>
<dbReference type="Proteomes" id="UP000245051">
    <property type="component" value="Chromosome"/>
</dbReference>
<evidence type="ECO:0000313" key="2">
    <source>
        <dbReference type="Proteomes" id="UP000245051"/>
    </source>
</evidence>
<dbReference type="EMBL" id="CP029254">
    <property type="protein sequence ID" value="AWK11623.1"/>
    <property type="molecule type" value="Genomic_DNA"/>
</dbReference>
<keyword evidence="2" id="KW-1185">Reference proteome</keyword>